<comment type="caution">
    <text evidence="4">The sequence shown here is derived from an EMBL/GenBank/DDBJ whole genome shotgun (WGS) entry which is preliminary data.</text>
</comment>
<dbReference type="Pfam" id="PF01522">
    <property type="entry name" value="Polysacc_deac_1"/>
    <property type="match status" value="1"/>
</dbReference>
<dbReference type="Gene3D" id="3.20.20.370">
    <property type="entry name" value="Glycoside hydrolase/deacetylase"/>
    <property type="match status" value="1"/>
</dbReference>
<dbReference type="InterPro" id="IPR002509">
    <property type="entry name" value="NODB_dom"/>
</dbReference>
<gene>
    <name evidence="4" type="ORF">D5H75_12860</name>
</gene>
<dbReference type="PANTHER" id="PTHR10587">
    <property type="entry name" value="GLYCOSYL TRANSFERASE-RELATED"/>
    <property type="match status" value="1"/>
</dbReference>
<dbReference type="GO" id="GO:0005975">
    <property type="term" value="P:carbohydrate metabolic process"/>
    <property type="evidence" value="ECO:0007669"/>
    <property type="project" value="InterPro"/>
</dbReference>
<evidence type="ECO:0000256" key="2">
    <source>
        <dbReference type="ARBA" id="ARBA00022801"/>
    </source>
</evidence>
<dbReference type="InterPro" id="IPR011330">
    <property type="entry name" value="Glyco_hydro/deAcase_b/a-brl"/>
</dbReference>
<feature type="domain" description="NodB homology" evidence="3">
    <location>
        <begin position="24"/>
        <end position="200"/>
    </location>
</feature>
<proteinExistence type="predicted"/>
<sequence>MPGVTQPPGQPSVPAPGVDCAKVKCVALTFDDGPGPYTNKLLGMLAKADARATFFMVGEMTGPRPGVMRRMVRDGHEVANHSWSHPNLARLSTAKVRRQLKRTQDSIARITGVRPTLMRPPYGATDKQVVKATKELGLAQIIWNVDTMDWRDRNSKVVSRRAIKKVRPGSIVLFHDIHRTTVNAIPKVLRELKKKGYHFVTVSELYGTRLTPGKKYYRR</sequence>
<evidence type="ECO:0000259" key="3">
    <source>
        <dbReference type="PROSITE" id="PS51677"/>
    </source>
</evidence>
<keyword evidence="1" id="KW-0479">Metal-binding</keyword>
<dbReference type="PANTHER" id="PTHR10587:SF133">
    <property type="entry name" value="CHITIN DEACETYLASE 1-RELATED"/>
    <property type="match status" value="1"/>
</dbReference>
<evidence type="ECO:0000313" key="4">
    <source>
        <dbReference type="EMBL" id="RJL32847.1"/>
    </source>
</evidence>
<dbReference type="GO" id="GO:0016810">
    <property type="term" value="F:hydrolase activity, acting on carbon-nitrogen (but not peptide) bonds"/>
    <property type="evidence" value="ECO:0007669"/>
    <property type="project" value="InterPro"/>
</dbReference>
<dbReference type="Proteomes" id="UP000265768">
    <property type="component" value="Unassembled WGS sequence"/>
</dbReference>
<dbReference type="GO" id="GO:0016020">
    <property type="term" value="C:membrane"/>
    <property type="evidence" value="ECO:0007669"/>
    <property type="project" value="TreeGrafter"/>
</dbReference>
<dbReference type="GO" id="GO:0046872">
    <property type="term" value="F:metal ion binding"/>
    <property type="evidence" value="ECO:0007669"/>
    <property type="project" value="UniProtKB-KW"/>
</dbReference>
<keyword evidence="5" id="KW-1185">Reference proteome</keyword>
<keyword evidence="2" id="KW-0378">Hydrolase</keyword>
<dbReference type="EMBL" id="QZEY01000004">
    <property type="protein sequence ID" value="RJL32847.1"/>
    <property type="molecule type" value="Genomic_DNA"/>
</dbReference>
<dbReference type="InterPro" id="IPR050248">
    <property type="entry name" value="Polysacc_deacetylase_ArnD"/>
</dbReference>
<name>A0A3A4AX21_9ACTN</name>
<dbReference type="OrthoDB" id="3521160at2"/>
<evidence type="ECO:0000313" key="5">
    <source>
        <dbReference type="Proteomes" id="UP000265768"/>
    </source>
</evidence>
<organism evidence="4 5">
    <name type="scientific">Bailinhaonella thermotolerans</name>
    <dbReference type="NCBI Taxonomy" id="1070861"/>
    <lineage>
        <taxon>Bacteria</taxon>
        <taxon>Bacillati</taxon>
        <taxon>Actinomycetota</taxon>
        <taxon>Actinomycetes</taxon>
        <taxon>Streptosporangiales</taxon>
        <taxon>Streptosporangiaceae</taxon>
        <taxon>Bailinhaonella</taxon>
    </lineage>
</organism>
<protein>
    <submittedName>
        <fullName evidence="4">Polysaccharide deacetylase family protein</fullName>
    </submittedName>
</protein>
<dbReference type="SUPFAM" id="SSF88713">
    <property type="entry name" value="Glycoside hydrolase/deacetylase"/>
    <property type="match status" value="1"/>
</dbReference>
<accession>A0A3A4AX21</accession>
<dbReference type="PROSITE" id="PS51677">
    <property type="entry name" value="NODB"/>
    <property type="match status" value="1"/>
</dbReference>
<dbReference type="CDD" id="cd10917">
    <property type="entry name" value="CE4_NodB_like_6s_7s"/>
    <property type="match status" value="1"/>
</dbReference>
<reference evidence="4 5" key="1">
    <citation type="submission" date="2018-09" db="EMBL/GenBank/DDBJ databases">
        <title>YIM 75507 draft genome.</title>
        <authorList>
            <person name="Tang S."/>
            <person name="Feng Y."/>
        </authorList>
    </citation>
    <scope>NUCLEOTIDE SEQUENCE [LARGE SCALE GENOMIC DNA]</scope>
    <source>
        <strain evidence="4 5">YIM 75507</strain>
    </source>
</reference>
<evidence type="ECO:0000256" key="1">
    <source>
        <dbReference type="ARBA" id="ARBA00022723"/>
    </source>
</evidence>
<dbReference type="AlphaFoldDB" id="A0A3A4AX21"/>